<keyword evidence="2" id="KW-0479">Metal-binding</keyword>
<reference evidence="6" key="1">
    <citation type="journal article" date="2014" name="Front. Microbiol.">
        <title>High frequency of phylogenetically diverse reductive dehalogenase-homologous genes in deep subseafloor sedimentary metagenomes.</title>
        <authorList>
            <person name="Kawai M."/>
            <person name="Futagami T."/>
            <person name="Toyoda A."/>
            <person name="Takaki Y."/>
            <person name="Nishi S."/>
            <person name="Hori S."/>
            <person name="Arai W."/>
            <person name="Tsubouchi T."/>
            <person name="Morono Y."/>
            <person name="Uchiyama I."/>
            <person name="Ito T."/>
            <person name="Fujiyama A."/>
            <person name="Inagaki F."/>
            <person name="Takami H."/>
        </authorList>
    </citation>
    <scope>NUCLEOTIDE SEQUENCE</scope>
    <source>
        <strain evidence="6">Expedition CK06-06</strain>
    </source>
</reference>
<dbReference type="InterPro" id="IPR010693">
    <property type="entry name" value="Divergent_4Fe-4S_mono-cluster"/>
</dbReference>
<name>X0V1T6_9ZZZZ</name>
<dbReference type="SUPFAM" id="SSF54862">
    <property type="entry name" value="4Fe-4S ferredoxins"/>
    <property type="match status" value="1"/>
</dbReference>
<evidence type="ECO:0000256" key="3">
    <source>
        <dbReference type="ARBA" id="ARBA00023004"/>
    </source>
</evidence>
<dbReference type="GO" id="GO:0051537">
    <property type="term" value="F:2 iron, 2 sulfur cluster binding"/>
    <property type="evidence" value="ECO:0007669"/>
    <property type="project" value="UniProtKB-KW"/>
</dbReference>
<dbReference type="Gene3D" id="3.40.5.90">
    <property type="entry name" value="CDGSH iron-sulfur domain, mitoNEET-type"/>
    <property type="match status" value="1"/>
</dbReference>
<keyword evidence="4" id="KW-0411">Iron-sulfur</keyword>
<dbReference type="Pfam" id="PF09360">
    <property type="entry name" value="zf-CDGSH"/>
    <property type="match status" value="1"/>
</dbReference>
<accession>X0V1T6</accession>
<protein>
    <recommendedName>
        <fullName evidence="5">Iron-binding zinc finger CDGSH type domain-containing protein</fullName>
    </recommendedName>
</protein>
<evidence type="ECO:0000259" key="5">
    <source>
        <dbReference type="SMART" id="SM00704"/>
    </source>
</evidence>
<evidence type="ECO:0000256" key="2">
    <source>
        <dbReference type="ARBA" id="ARBA00022723"/>
    </source>
</evidence>
<dbReference type="EMBL" id="BARS01021594">
    <property type="protein sequence ID" value="GAG05402.1"/>
    <property type="molecule type" value="Genomic_DNA"/>
</dbReference>
<dbReference type="SMART" id="SM00704">
    <property type="entry name" value="ZnF_CDGSH"/>
    <property type="match status" value="1"/>
</dbReference>
<dbReference type="Pfam" id="PF06902">
    <property type="entry name" value="Fer4_19"/>
    <property type="match status" value="1"/>
</dbReference>
<organism evidence="6">
    <name type="scientific">marine sediment metagenome</name>
    <dbReference type="NCBI Taxonomy" id="412755"/>
    <lineage>
        <taxon>unclassified sequences</taxon>
        <taxon>metagenomes</taxon>
        <taxon>ecological metagenomes</taxon>
    </lineage>
</organism>
<feature type="non-terminal residue" evidence="6">
    <location>
        <position position="181"/>
    </location>
</feature>
<keyword evidence="1" id="KW-0001">2Fe-2S</keyword>
<keyword evidence="3" id="KW-0408">Iron</keyword>
<gene>
    <name evidence="6" type="ORF">S01H1_34657</name>
</gene>
<sequence length="181" mass="19376">MSSKTYEGDRIDITFDGRKCIHSRACVLTLPQVFRANTRGAWIHPNAAESEEIAALAHTCPSGAITYKRKDGIPDEAPAEVNTIHVRENGPYVVRADIKIKGESVGQRATLCRCGESQKKPYCDGAHVQAAFVATGELASKPSEPLAECGGPLAVTPMKDGPLKVEGNLEICCGSGRTIVR</sequence>
<dbReference type="InterPro" id="IPR018967">
    <property type="entry name" value="FeS-contain_CDGSH-typ"/>
</dbReference>
<feature type="domain" description="Iron-binding zinc finger CDGSH type" evidence="5">
    <location>
        <begin position="89"/>
        <end position="133"/>
    </location>
</feature>
<evidence type="ECO:0000256" key="4">
    <source>
        <dbReference type="ARBA" id="ARBA00023014"/>
    </source>
</evidence>
<comment type="caution">
    <text evidence="6">The sequence shown here is derived from an EMBL/GenBank/DDBJ whole genome shotgun (WGS) entry which is preliminary data.</text>
</comment>
<dbReference type="GO" id="GO:0005737">
    <property type="term" value="C:cytoplasm"/>
    <property type="evidence" value="ECO:0007669"/>
    <property type="project" value="UniProtKB-ARBA"/>
</dbReference>
<dbReference type="InterPro" id="IPR042216">
    <property type="entry name" value="MitoNEET_CISD"/>
</dbReference>
<evidence type="ECO:0000256" key="1">
    <source>
        <dbReference type="ARBA" id="ARBA00022714"/>
    </source>
</evidence>
<dbReference type="AlphaFoldDB" id="X0V1T6"/>
<proteinExistence type="predicted"/>
<dbReference type="Gene3D" id="3.30.70.20">
    <property type="match status" value="1"/>
</dbReference>
<dbReference type="GO" id="GO:0046872">
    <property type="term" value="F:metal ion binding"/>
    <property type="evidence" value="ECO:0007669"/>
    <property type="project" value="UniProtKB-KW"/>
</dbReference>
<evidence type="ECO:0000313" key="6">
    <source>
        <dbReference type="EMBL" id="GAG05402.1"/>
    </source>
</evidence>